<dbReference type="PROSITE" id="PS51257">
    <property type="entry name" value="PROKAR_LIPOPROTEIN"/>
    <property type="match status" value="1"/>
</dbReference>
<dbReference type="PANTHER" id="PTHR30632">
    <property type="entry name" value="MOLYBDATE-BINDING PERIPLASMIC PROTEIN"/>
    <property type="match status" value="1"/>
</dbReference>
<evidence type="ECO:0000256" key="2">
    <source>
        <dbReference type="SAM" id="MobiDB-lite"/>
    </source>
</evidence>
<feature type="compositionally biased region" description="Gly residues" evidence="2">
    <location>
        <begin position="33"/>
        <end position="66"/>
    </location>
</feature>
<dbReference type="Gene3D" id="3.40.190.10">
    <property type="entry name" value="Periplasmic binding protein-like II"/>
    <property type="match status" value="2"/>
</dbReference>
<dbReference type="CDD" id="cd13540">
    <property type="entry name" value="PBP2_ModA_WtpA"/>
    <property type="match status" value="1"/>
</dbReference>
<comment type="caution">
    <text evidence="3">The sequence shown here is derived from an EMBL/GenBank/DDBJ whole genome shotgun (WGS) entry which is preliminary data.</text>
</comment>
<reference evidence="3 4" key="1">
    <citation type="journal article" date="2019" name="Int. J. Syst. Evol. Microbiol.">
        <title>The Global Catalogue of Microorganisms (GCM) 10K type strain sequencing project: providing services to taxonomists for standard genome sequencing and annotation.</title>
        <authorList>
            <consortium name="The Broad Institute Genomics Platform"/>
            <consortium name="The Broad Institute Genome Sequencing Center for Infectious Disease"/>
            <person name="Wu L."/>
            <person name="Ma J."/>
        </authorList>
    </citation>
    <scope>NUCLEOTIDE SEQUENCE [LARGE SCALE GENOMIC DNA]</scope>
    <source>
        <strain evidence="3 4">DT31</strain>
    </source>
</reference>
<dbReference type="EMBL" id="JBHTAH010000005">
    <property type="protein sequence ID" value="MFC7069405.1"/>
    <property type="molecule type" value="Genomic_DNA"/>
</dbReference>
<comment type="similarity">
    <text evidence="1">Belongs to the bacterial solute-binding protein 1 family. WtpA subfamily.</text>
</comment>
<dbReference type="Pfam" id="PF13531">
    <property type="entry name" value="SBP_bac_11"/>
    <property type="match status" value="1"/>
</dbReference>
<proteinExistence type="inferred from homology"/>
<dbReference type="Proteomes" id="UP001596461">
    <property type="component" value="Unassembled WGS sequence"/>
</dbReference>
<gene>
    <name evidence="3" type="ORF">ACFQL9_07120</name>
</gene>
<organism evidence="3 4">
    <name type="scientific">Halobaculum lipolyticum</name>
    <dbReference type="NCBI Taxonomy" id="3032001"/>
    <lineage>
        <taxon>Archaea</taxon>
        <taxon>Methanobacteriati</taxon>
        <taxon>Methanobacteriota</taxon>
        <taxon>Stenosarchaea group</taxon>
        <taxon>Halobacteria</taxon>
        <taxon>Halobacteriales</taxon>
        <taxon>Haloferacaceae</taxon>
        <taxon>Halobaculum</taxon>
    </lineage>
</organism>
<sequence>MTKQRSGDTDGGATRRGFLAAAGAGAAAVGLAGCTGGTGGSTEGDGDGDAGGGGDDSADGSAGGDTGTESSAELEDAMTIFHAGSLAPPFSEAEPAFEEEYGVDVTREAQGSVASTQKITQQGRAADVLGTSDFRLIRDRMLGEFADWYAIFTTNAMSIQYREDSPGADDIGADNWWEVLTRDDVVIGHSDPAVDPGGYRAVMTQQLGAEPFEGERLYDDATYERLRENSTVPTGTETNLEGQLESGELDYVFYYQSISASSGLPYVELQPEVDLSQATSAYAEHYAKAAVETSSGTFTGAPIAYGITSPSVAESPNAGAEWVEYFATEPGRAVLEELGLVPVDPIVVPAAAEDAVPENVASVASAQETLGPLEL</sequence>
<dbReference type="RefSeq" id="WP_284030326.1">
    <property type="nucleotide sequence ID" value="NZ_CP126154.1"/>
</dbReference>
<accession>A0ABD5WAE9</accession>
<dbReference type="SUPFAM" id="SSF53850">
    <property type="entry name" value="Periplasmic binding protein-like II"/>
    <property type="match status" value="1"/>
</dbReference>
<keyword evidence="4" id="KW-1185">Reference proteome</keyword>
<dbReference type="InterPro" id="IPR050682">
    <property type="entry name" value="ModA/WtpA"/>
</dbReference>
<evidence type="ECO:0000256" key="1">
    <source>
        <dbReference type="ARBA" id="ARBA00009438"/>
    </source>
</evidence>
<dbReference type="PANTHER" id="PTHR30632:SF16">
    <property type="entry name" value="MOLYBDATE_TUNGSTATE-BINDING PROTEIN WTPA"/>
    <property type="match status" value="1"/>
</dbReference>
<name>A0ABD5WAE9_9EURY</name>
<dbReference type="PROSITE" id="PS51318">
    <property type="entry name" value="TAT"/>
    <property type="match status" value="1"/>
</dbReference>
<evidence type="ECO:0000313" key="3">
    <source>
        <dbReference type="EMBL" id="MFC7069405.1"/>
    </source>
</evidence>
<protein>
    <submittedName>
        <fullName evidence="3">Substrate-binding domain-containing protein</fullName>
    </submittedName>
</protein>
<evidence type="ECO:0000313" key="4">
    <source>
        <dbReference type="Proteomes" id="UP001596461"/>
    </source>
</evidence>
<feature type="region of interest" description="Disordered" evidence="2">
    <location>
        <begin position="30"/>
        <end position="70"/>
    </location>
</feature>
<dbReference type="GeneID" id="81125157"/>
<dbReference type="InterPro" id="IPR006311">
    <property type="entry name" value="TAT_signal"/>
</dbReference>
<dbReference type="AlphaFoldDB" id="A0ABD5WAE9"/>